<accession>A0ABT0SRM7</accession>
<reference evidence="1" key="1">
    <citation type="submission" date="2022-05" db="EMBL/GenBank/DDBJ databases">
        <title>Halomonas geminus sp. nov. and Halomonas llamarensis sp. nov. isolated from high-altitude salars of the Atacama Desert.</title>
        <authorList>
            <person name="Hintersatz C."/>
            <person name="Rojas L.A."/>
            <person name="Wei T.-S."/>
            <person name="Kutschke S."/>
            <person name="Lehmann F."/>
            <person name="Jain R."/>
            <person name="Pollmann K."/>
        </authorList>
    </citation>
    <scope>NUCLEOTIDE SEQUENCE</scope>
    <source>
        <strain evidence="1">ATCHA</strain>
    </source>
</reference>
<gene>
    <name evidence="1" type="ORF">M8006_10585</name>
</gene>
<dbReference type="Gene3D" id="2.180.10.10">
    <property type="entry name" value="RHS repeat-associated core"/>
    <property type="match status" value="1"/>
</dbReference>
<proteinExistence type="predicted"/>
<organism evidence="1 2">
    <name type="scientific">Halomonas llamarensis</name>
    <dbReference type="NCBI Taxonomy" id="2945104"/>
    <lineage>
        <taxon>Bacteria</taxon>
        <taxon>Pseudomonadati</taxon>
        <taxon>Pseudomonadota</taxon>
        <taxon>Gammaproteobacteria</taxon>
        <taxon>Oceanospirillales</taxon>
        <taxon>Halomonadaceae</taxon>
        <taxon>Halomonas</taxon>
    </lineage>
</organism>
<keyword evidence="2" id="KW-1185">Reference proteome</keyword>
<dbReference type="Proteomes" id="UP001165308">
    <property type="component" value="Unassembled WGS sequence"/>
</dbReference>
<sequence length="70" mass="7892">MTDALGTPLQLLTPSGKPRWLADPDESGLYYHRYYDREQGRYISQDPIGGTNLYGYVTNPIGMVSLPSRK</sequence>
<dbReference type="NCBIfam" id="TIGR03696">
    <property type="entry name" value="Rhs_assc_core"/>
    <property type="match status" value="1"/>
</dbReference>
<evidence type="ECO:0008006" key="3">
    <source>
        <dbReference type="Google" id="ProtNLM"/>
    </source>
</evidence>
<dbReference type="EMBL" id="JAMJPJ010000015">
    <property type="protein sequence ID" value="MCL7930416.1"/>
    <property type="molecule type" value="Genomic_DNA"/>
</dbReference>
<name>A0ABT0SRM7_9GAMM</name>
<comment type="caution">
    <text evidence="1">The sequence shown here is derived from an EMBL/GenBank/DDBJ whole genome shotgun (WGS) entry which is preliminary data.</text>
</comment>
<evidence type="ECO:0000313" key="1">
    <source>
        <dbReference type="EMBL" id="MCL7930416.1"/>
    </source>
</evidence>
<dbReference type="InterPro" id="IPR022385">
    <property type="entry name" value="Rhs_assc_core"/>
</dbReference>
<dbReference type="RefSeq" id="WP_250081980.1">
    <property type="nucleotide sequence ID" value="NZ_JAMJPJ010000015.1"/>
</dbReference>
<protein>
    <recommendedName>
        <fullName evidence="3">RHS repeat-associated core domain-containing protein</fullName>
    </recommendedName>
</protein>
<evidence type="ECO:0000313" key="2">
    <source>
        <dbReference type="Proteomes" id="UP001165308"/>
    </source>
</evidence>